<organism evidence="2 3">
    <name type="scientific">Prorocentrum cordatum</name>
    <dbReference type="NCBI Taxonomy" id="2364126"/>
    <lineage>
        <taxon>Eukaryota</taxon>
        <taxon>Sar</taxon>
        <taxon>Alveolata</taxon>
        <taxon>Dinophyceae</taxon>
        <taxon>Prorocentrales</taxon>
        <taxon>Prorocentraceae</taxon>
        <taxon>Prorocentrum</taxon>
    </lineage>
</organism>
<evidence type="ECO:0000256" key="1">
    <source>
        <dbReference type="SAM" id="MobiDB-lite"/>
    </source>
</evidence>
<feature type="region of interest" description="Disordered" evidence="1">
    <location>
        <begin position="1"/>
        <end position="22"/>
    </location>
</feature>
<keyword evidence="3" id="KW-1185">Reference proteome</keyword>
<reference evidence="2" key="1">
    <citation type="submission" date="2023-10" db="EMBL/GenBank/DDBJ databases">
        <authorList>
            <person name="Chen Y."/>
            <person name="Shah S."/>
            <person name="Dougan E. K."/>
            <person name="Thang M."/>
            <person name="Chan C."/>
        </authorList>
    </citation>
    <scope>NUCLEOTIDE SEQUENCE [LARGE SCALE GENOMIC DNA]</scope>
</reference>
<proteinExistence type="predicted"/>
<dbReference type="EMBL" id="CAUYUJ010018582">
    <property type="protein sequence ID" value="CAK0884745.1"/>
    <property type="molecule type" value="Genomic_DNA"/>
</dbReference>
<comment type="caution">
    <text evidence="2">The sequence shown here is derived from an EMBL/GenBank/DDBJ whole genome shotgun (WGS) entry which is preliminary data.</text>
</comment>
<accession>A0ABN9WEF4</accession>
<evidence type="ECO:0000313" key="2">
    <source>
        <dbReference type="EMBL" id="CAK0884745.1"/>
    </source>
</evidence>
<evidence type="ECO:0000313" key="3">
    <source>
        <dbReference type="Proteomes" id="UP001189429"/>
    </source>
</evidence>
<protein>
    <submittedName>
        <fullName evidence="2">Uncharacterized protein</fullName>
    </submittedName>
</protein>
<gene>
    <name evidence="2" type="ORF">PCOR1329_LOCUS66561</name>
</gene>
<dbReference type="Proteomes" id="UP001189429">
    <property type="component" value="Unassembled WGS sequence"/>
</dbReference>
<sequence>MPSKENVAPDNSEVDRLSSSPLPVKNTFIHYDATKTPLRTWTGDKLASPQTVPPNFAPEEGELLLDRPTWPPGPPQLQGGAAASLEALGGVGGEGGRPSTATWPLSVALAASAAAAACPADGAAAAVRQQGAHRGIAPLKLFDALNLQTPPCAAPTSVAPSAQALAMPQNPLQAAPQAAAVFQDRGRCSSAACPGSPSCPWGRCKAPRRPRAFPCGPARWAPPPQRRQLGRAVRCRRPLGALRRCSPRRRARRWLGHLAAARSTRLLAWWATALYKDAAAADHFKHRPADQL</sequence>
<name>A0ABN9WEF4_9DINO</name>